<organism evidence="1 2">
    <name type="scientific">Acidilobus saccharovorans (strain DSM 16705 / JCM 18335 / VKM B-2471 / 345-15)</name>
    <dbReference type="NCBI Taxonomy" id="666510"/>
    <lineage>
        <taxon>Archaea</taxon>
        <taxon>Thermoproteota</taxon>
        <taxon>Thermoprotei</taxon>
        <taxon>Acidilobales</taxon>
        <taxon>Acidilobaceae</taxon>
        <taxon>Acidilobus</taxon>
    </lineage>
</organism>
<accession>D9PZS4</accession>
<dbReference type="eggNOG" id="arCOG04166">
    <property type="taxonomic scope" value="Archaea"/>
</dbReference>
<reference evidence="1 2" key="1">
    <citation type="journal article" date="2010" name="Appl. Environ. Microbiol.">
        <title>The genome sequence of the crenarchaeon Acidilobus saccharovorans supports a new order, Acidilobales, and suggests an important ecological role in terrestrial acidic hot springs.</title>
        <authorList>
            <person name="Mardanov A.V."/>
            <person name="Svetlitchnyi V.A."/>
            <person name="Beletsky A.V."/>
            <person name="Prokofeva M.I."/>
            <person name="Bonch-Osmolovskaya E.A."/>
            <person name="Ravin N.V."/>
            <person name="Skryabin K.G."/>
        </authorList>
    </citation>
    <scope>NUCLEOTIDE SEQUENCE [LARGE SCALE GENOMIC DNA]</scope>
    <source>
        <strain evidence="2">DSM 16705 / JCM 18335 / VKM B-2471 / 345-15</strain>
    </source>
</reference>
<dbReference type="Pfam" id="PF09958">
    <property type="entry name" value="DUF2192"/>
    <property type="match status" value="1"/>
</dbReference>
<sequence length="232" mass="25842">MNVWNNIISVWDSGQQVDRQGAIELLRREYESLKITPIKGSADPSDLYDKELTSLYVMGKYGMGLDEQYPEQFDSLFNLEIKLEQAASMLIAEGVNAKDKVLMLLGTVDGNTVARILRIGLTKVYFGFADDSHMKQLSDAISAAFPERADDVNRFLKFYSAFKVALAIEQGSVRDRLTKEALKEAVAIQLGRGREAVPSDRYIVKIASEVFKVPGKVLRQIFGGIKEGTGRP</sequence>
<evidence type="ECO:0008006" key="3">
    <source>
        <dbReference type="Google" id="ProtNLM"/>
    </source>
</evidence>
<dbReference type="EMBL" id="CP001742">
    <property type="protein sequence ID" value="ADL18562.1"/>
    <property type="molecule type" value="Genomic_DNA"/>
</dbReference>
<dbReference type="HOGENOM" id="CLU_093718_0_0_2"/>
<dbReference type="InterPro" id="IPR018693">
    <property type="entry name" value="DUF2192"/>
</dbReference>
<proteinExistence type="predicted"/>
<evidence type="ECO:0000313" key="1">
    <source>
        <dbReference type="EMBL" id="ADL18562.1"/>
    </source>
</evidence>
<dbReference type="OrthoDB" id="30879at2157"/>
<dbReference type="KEGG" id="asc:ASAC_0154"/>
<keyword evidence="2" id="KW-1185">Reference proteome</keyword>
<dbReference type="Proteomes" id="UP000000346">
    <property type="component" value="Chromosome"/>
</dbReference>
<dbReference type="InParanoid" id="D9PZS4"/>
<gene>
    <name evidence="1" type="ordered locus">ASAC_0154</name>
</gene>
<dbReference type="AlphaFoldDB" id="D9PZS4"/>
<evidence type="ECO:0000313" key="2">
    <source>
        <dbReference type="Proteomes" id="UP000000346"/>
    </source>
</evidence>
<protein>
    <recommendedName>
        <fullName evidence="3">DUF2192 domain-containing protein</fullName>
    </recommendedName>
</protein>
<name>D9PZS4_ACIS3</name>